<accession>Q2NUN0</accession>
<sequence length="139" mass="15365">MQRARCYLLGERAVVLEPPISLESQRRIWGLAQRIASHPDVREAIPGMNNLTVLQTHPQLTALDAIERLQRWWEESESVLPEARQIAIPVIYGGDAGPRPGAGSGMPRRRLTLRVAPSCVCRFPPDRSVSVAGRPASIP</sequence>
<gene>
    <name evidence="2" type="ordered locus">SG0870</name>
</gene>
<dbReference type="PANTHER" id="PTHR34698:SF2">
    <property type="entry name" value="5-OXOPROLINASE SUBUNIT B"/>
    <property type="match status" value="1"/>
</dbReference>
<dbReference type="InterPro" id="IPR010016">
    <property type="entry name" value="PxpB"/>
</dbReference>
<dbReference type="AlphaFoldDB" id="Q2NUN0"/>
<keyword evidence="3" id="KW-1185">Reference proteome</keyword>
<evidence type="ECO:0000313" key="3">
    <source>
        <dbReference type="Proteomes" id="UP000001932"/>
    </source>
</evidence>
<dbReference type="InterPro" id="IPR003833">
    <property type="entry name" value="CT_C_D"/>
</dbReference>
<protein>
    <submittedName>
        <fullName evidence="2">Carboxylase</fullName>
    </submittedName>
</protein>
<organism evidence="2 3">
    <name type="scientific">Sodalis glossinidius (strain morsitans)</name>
    <dbReference type="NCBI Taxonomy" id="343509"/>
    <lineage>
        <taxon>Bacteria</taxon>
        <taxon>Pseudomonadati</taxon>
        <taxon>Pseudomonadota</taxon>
        <taxon>Gammaproteobacteria</taxon>
        <taxon>Enterobacterales</taxon>
        <taxon>Bruguierivoracaceae</taxon>
        <taxon>Sodalis</taxon>
    </lineage>
</organism>
<dbReference type="eggNOG" id="COG2049">
    <property type="taxonomic scope" value="Bacteria"/>
</dbReference>
<name>Q2NUN0_SODGM</name>
<dbReference type="PANTHER" id="PTHR34698">
    <property type="entry name" value="5-OXOPROLINASE SUBUNIT B"/>
    <property type="match status" value="1"/>
</dbReference>
<dbReference type="Pfam" id="PF02682">
    <property type="entry name" value="CT_C_D"/>
    <property type="match status" value="1"/>
</dbReference>
<dbReference type="KEGG" id="sgl:SG0870"/>
<dbReference type="STRING" id="343509.SG0870"/>
<evidence type="ECO:0000313" key="2">
    <source>
        <dbReference type="EMBL" id="BAE74145.1"/>
    </source>
</evidence>
<dbReference type="HOGENOM" id="CLU_1843793_0_0_6"/>
<feature type="domain" description="Carboxyltransferase" evidence="1">
    <location>
        <begin position="4"/>
        <end position="138"/>
    </location>
</feature>
<dbReference type="EMBL" id="AP008232">
    <property type="protein sequence ID" value="BAE74145.1"/>
    <property type="molecule type" value="Genomic_DNA"/>
</dbReference>
<dbReference type="Proteomes" id="UP000001932">
    <property type="component" value="Chromosome"/>
</dbReference>
<dbReference type="SUPFAM" id="SSF160467">
    <property type="entry name" value="PH0987 N-terminal domain-like"/>
    <property type="match status" value="1"/>
</dbReference>
<evidence type="ECO:0000259" key="1">
    <source>
        <dbReference type="SMART" id="SM00796"/>
    </source>
</evidence>
<dbReference type="SMART" id="SM00796">
    <property type="entry name" value="AHS1"/>
    <property type="match status" value="1"/>
</dbReference>
<proteinExistence type="predicted"/>
<reference evidence="2 3" key="1">
    <citation type="journal article" date="2006" name="Genome Res.">
        <title>Massive genome erosion and functional adaptations provide insights into the symbiotic lifestyle of Sodalis glossinidius in the tsetse host.</title>
        <authorList>
            <person name="Toh H."/>
            <person name="Weiss B.L."/>
            <person name="Perkin S.A.H."/>
            <person name="Yamashita A."/>
            <person name="Oshima K."/>
            <person name="Hattori M."/>
            <person name="Aksoy S."/>
        </authorList>
    </citation>
    <scope>NUCLEOTIDE SEQUENCE [LARGE SCALE GENOMIC DNA]</scope>
    <source>
        <strain evidence="3">morsitans</strain>
    </source>
</reference>